<gene>
    <name evidence="9" type="primary">yteP_15</name>
    <name evidence="9" type="ORF">PAECIP111892_02904</name>
</gene>
<evidence type="ECO:0000256" key="4">
    <source>
        <dbReference type="ARBA" id="ARBA00022692"/>
    </source>
</evidence>
<evidence type="ECO:0000313" key="9">
    <source>
        <dbReference type="EMBL" id="CAH1207479.1"/>
    </source>
</evidence>
<name>A0ABM9CB42_9BACL</name>
<evidence type="ECO:0000256" key="1">
    <source>
        <dbReference type="ARBA" id="ARBA00004651"/>
    </source>
</evidence>
<dbReference type="InterPro" id="IPR050809">
    <property type="entry name" value="UgpAE/MalFG_permease"/>
</dbReference>
<organism evidence="9 10">
    <name type="scientific">Paenibacillus auburnensis</name>
    <dbReference type="NCBI Taxonomy" id="2905649"/>
    <lineage>
        <taxon>Bacteria</taxon>
        <taxon>Bacillati</taxon>
        <taxon>Bacillota</taxon>
        <taxon>Bacilli</taxon>
        <taxon>Bacillales</taxon>
        <taxon>Paenibacillaceae</taxon>
        <taxon>Paenibacillus</taxon>
    </lineage>
</organism>
<feature type="transmembrane region" description="Helical" evidence="7">
    <location>
        <begin position="12"/>
        <end position="32"/>
    </location>
</feature>
<dbReference type="Proteomes" id="UP000838324">
    <property type="component" value="Unassembled WGS sequence"/>
</dbReference>
<dbReference type="SUPFAM" id="SSF161098">
    <property type="entry name" value="MetI-like"/>
    <property type="match status" value="1"/>
</dbReference>
<evidence type="ECO:0000256" key="3">
    <source>
        <dbReference type="ARBA" id="ARBA00022475"/>
    </source>
</evidence>
<comment type="caution">
    <text evidence="9">The sequence shown here is derived from an EMBL/GenBank/DDBJ whole genome shotgun (WGS) entry which is preliminary data.</text>
</comment>
<keyword evidence="6 7" id="KW-0472">Membrane</keyword>
<feature type="transmembrane region" description="Helical" evidence="7">
    <location>
        <begin position="78"/>
        <end position="100"/>
    </location>
</feature>
<evidence type="ECO:0000256" key="2">
    <source>
        <dbReference type="ARBA" id="ARBA00022448"/>
    </source>
</evidence>
<dbReference type="InterPro" id="IPR035906">
    <property type="entry name" value="MetI-like_sf"/>
</dbReference>
<evidence type="ECO:0000256" key="5">
    <source>
        <dbReference type="ARBA" id="ARBA00022989"/>
    </source>
</evidence>
<dbReference type="PANTHER" id="PTHR43227:SF11">
    <property type="entry name" value="BLL4140 PROTEIN"/>
    <property type="match status" value="1"/>
</dbReference>
<dbReference type="PROSITE" id="PS50928">
    <property type="entry name" value="ABC_TM1"/>
    <property type="match status" value="1"/>
</dbReference>
<evidence type="ECO:0000313" key="10">
    <source>
        <dbReference type="Proteomes" id="UP000838324"/>
    </source>
</evidence>
<dbReference type="EMBL" id="CAKMMG010000003">
    <property type="protein sequence ID" value="CAH1207479.1"/>
    <property type="molecule type" value="Genomic_DNA"/>
</dbReference>
<sequence length="302" mass="33899">MAVKNSTYIRRNWQLYLLLVLPVIYFLVFKYGPMYGVQIAFKEFNFFQGIGGSEWVGLDIFREVFHNNDFFKALRNTLLLNLLDLIISFPAPLILAIMLYELRIVWFKKFAQTILYIPHFISWVIIGGIVLQVFGTESGFINNMLTGMGLDAIPFLSDKHYWLVTYLLVGVWQSAGWGTILYLAALTGINKELFEAAEVDGAGRFKKILHISLPGIKTTIATLLIINLGNMISIGFDRPFIIGNVAVRDYSEVLSTFVYRVGIESGQISLATAVGLFQALVGLIFLLGANYASKKLADESIL</sequence>
<keyword evidence="5 7" id="KW-1133">Transmembrane helix</keyword>
<feature type="domain" description="ABC transmembrane type-1" evidence="8">
    <location>
        <begin position="74"/>
        <end position="289"/>
    </location>
</feature>
<dbReference type="RefSeq" id="WP_423802826.1">
    <property type="nucleotide sequence ID" value="NZ_CAKMMG010000003.1"/>
</dbReference>
<evidence type="ECO:0000256" key="7">
    <source>
        <dbReference type="RuleBase" id="RU363032"/>
    </source>
</evidence>
<evidence type="ECO:0000256" key="6">
    <source>
        <dbReference type="ARBA" id="ARBA00023136"/>
    </source>
</evidence>
<keyword evidence="10" id="KW-1185">Reference proteome</keyword>
<dbReference type="Pfam" id="PF00528">
    <property type="entry name" value="BPD_transp_1"/>
    <property type="match status" value="1"/>
</dbReference>
<comment type="subcellular location">
    <subcellularLocation>
        <location evidence="1 7">Cell membrane</location>
        <topology evidence="1 7">Multi-pass membrane protein</topology>
    </subcellularLocation>
</comment>
<feature type="transmembrane region" description="Helical" evidence="7">
    <location>
        <begin position="120"/>
        <end position="141"/>
    </location>
</feature>
<evidence type="ECO:0000259" key="8">
    <source>
        <dbReference type="PROSITE" id="PS50928"/>
    </source>
</evidence>
<dbReference type="InterPro" id="IPR000515">
    <property type="entry name" value="MetI-like"/>
</dbReference>
<keyword evidence="2 7" id="KW-0813">Transport</keyword>
<keyword evidence="4 7" id="KW-0812">Transmembrane</keyword>
<feature type="transmembrane region" description="Helical" evidence="7">
    <location>
        <begin position="268"/>
        <end position="292"/>
    </location>
</feature>
<feature type="transmembrane region" description="Helical" evidence="7">
    <location>
        <begin position="208"/>
        <end position="229"/>
    </location>
</feature>
<protein>
    <submittedName>
        <fullName evidence="9">Multiple-sugar transport system permease YteP</fullName>
    </submittedName>
</protein>
<dbReference type="PANTHER" id="PTHR43227">
    <property type="entry name" value="BLL4140 PROTEIN"/>
    <property type="match status" value="1"/>
</dbReference>
<proteinExistence type="inferred from homology"/>
<dbReference type="Gene3D" id="1.10.3720.10">
    <property type="entry name" value="MetI-like"/>
    <property type="match status" value="1"/>
</dbReference>
<dbReference type="CDD" id="cd06261">
    <property type="entry name" value="TM_PBP2"/>
    <property type="match status" value="1"/>
</dbReference>
<reference evidence="9" key="1">
    <citation type="submission" date="2022-01" db="EMBL/GenBank/DDBJ databases">
        <authorList>
            <person name="Criscuolo A."/>
        </authorList>
    </citation>
    <scope>NUCLEOTIDE SEQUENCE</scope>
    <source>
        <strain evidence="9">CIP111892</strain>
    </source>
</reference>
<feature type="transmembrane region" description="Helical" evidence="7">
    <location>
        <begin position="161"/>
        <end position="187"/>
    </location>
</feature>
<comment type="similarity">
    <text evidence="7">Belongs to the binding-protein-dependent transport system permease family.</text>
</comment>
<keyword evidence="3" id="KW-1003">Cell membrane</keyword>
<accession>A0ABM9CB42</accession>